<accession>A0A8H4VGV2</accession>
<keyword evidence="5" id="KW-0472">Membrane</keyword>
<evidence type="ECO:0000256" key="3">
    <source>
        <dbReference type="ARBA" id="ARBA00022692"/>
    </source>
</evidence>
<dbReference type="PANTHER" id="PTHR11266:SF80">
    <property type="entry name" value="PEROXISOMAL MEMBRANE PROTEIN 2"/>
    <property type="match status" value="1"/>
</dbReference>
<evidence type="ECO:0000313" key="8">
    <source>
        <dbReference type="Proteomes" id="UP000562929"/>
    </source>
</evidence>
<proteinExistence type="inferred from homology"/>
<dbReference type="GO" id="GO:0005778">
    <property type="term" value="C:peroxisomal membrane"/>
    <property type="evidence" value="ECO:0007669"/>
    <property type="project" value="TreeGrafter"/>
</dbReference>
<evidence type="ECO:0000256" key="6">
    <source>
        <dbReference type="RuleBase" id="RU363053"/>
    </source>
</evidence>
<evidence type="ECO:0000313" key="7">
    <source>
        <dbReference type="EMBL" id="KAF4595260.1"/>
    </source>
</evidence>
<comment type="similarity">
    <text evidence="2 6">Belongs to the peroxisomal membrane protein PXMP2/4 family.</text>
</comment>
<reference evidence="7 8" key="1">
    <citation type="journal article" date="2020" name="G3 (Bethesda)">
        <title>Genetic Underpinnings of Host Manipulation by Ophiocordyceps as Revealed by Comparative Transcriptomics.</title>
        <authorList>
            <person name="Will I."/>
            <person name="Das B."/>
            <person name="Trinh T."/>
            <person name="Brachmann A."/>
            <person name="Ohm R.A."/>
            <person name="de Bekker C."/>
        </authorList>
    </citation>
    <scope>NUCLEOTIDE SEQUENCE [LARGE SCALE GENOMIC DNA]</scope>
    <source>
        <strain evidence="7 8">EC05</strain>
    </source>
</reference>
<dbReference type="EMBL" id="JAACLJ010000001">
    <property type="protein sequence ID" value="KAF4595260.1"/>
    <property type="molecule type" value="Genomic_DNA"/>
</dbReference>
<dbReference type="PANTHER" id="PTHR11266">
    <property type="entry name" value="PEROXISOMAL MEMBRANE PROTEIN 2, PXMP2 MPV17"/>
    <property type="match status" value="1"/>
</dbReference>
<protein>
    <submittedName>
        <fullName evidence="7">Uncharacterized protein</fullName>
    </submittedName>
</protein>
<comment type="subcellular location">
    <subcellularLocation>
        <location evidence="1">Membrane</location>
        <topology evidence="1">Multi-pass membrane protein</topology>
    </subcellularLocation>
</comment>
<dbReference type="OrthoDB" id="10267969at2759"/>
<dbReference type="InterPro" id="IPR007248">
    <property type="entry name" value="Mpv17_PMP22"/>
</dbReference>
<dbReference type="AlphaFoldDB" id="A0A8H4VGV2"/>
<keyword evidence="4" id="KW-1133">Transmembrane helix</keyword>
<sequence>MSLRPLVTATAQAALLGALSNVFAQLLAAEGRKSVDWIPVLQFLLFSIISTPPNYLWQEFLESTYPAHPRKNKGSLSVYNTMAKFILDQTIGAVVNTLLFSLFIHALQDAMATAPRVTSLSAAAAYFLRRGAVDLGRVDAASVVAASKRDFWPIVRAGVKVWPAVSLFNFMVVKTVAARNLVGALAGVAWGVYMSTVAAR</sequence>
<dbReference type="Proteomes" id="UP000562929">
    <property type="component" value="Unassembled WGS sequence"/>
</dbReference>
<evidence type="ECO:0000256" key="5">
    <source>
        <dbReference type="ARBA" id="ARBA00023136"/>
    </source>
</evidence>
<evidence type="ECO:0000256" key="4">
    <source>
        <dbReference type="ARBA" id="ARBA00022989"/>
    </source>
</evidence>
<keyword evidence="8" id="KW-1185">Reference proteome</keyword>
<evidence type="ECO:0000256" key="2">
    <source>
        <dbReference type="ARBA" id="ARBA00006824"/>
    </source>
</evidence>
<organism evidence="7 8">
    <name type="scientific">Ophiocordyceps camponoti-floridani</name>
    <dbReference type="NCBI Taxonomy" id="2030778"/>
    <lineage>
        <taxon>Eukaryota</taxon>
        <taxon>Fungi</taxon>
        <taxon>Dikarya</taxon>
        <taxon>Ascomycota</taxon>
        <taxon>Pezizomycotina</taxon>
        <taxon>Sordariomycetes</taxon>
        <taxon>Hypocreomycetidae</taxon>
        <taxon>Hypocreales</taxon>
        <taxon>Ophiocordycipitaceae</taxon>
        <taxon>Ophiocordyceps</taxon>
    </lineage>
</organism>
<dbReference type="Pfam" id="PF04117">
    <property type="entry name" value="Mpv17_PMP22"/>
    <property type="match status" value="1"/>
</dbReference>
<comment type="caution">
    <text evidence="7">The sequence shown here is derived from an EMBL/GenBank/DDBJ whole genome shotgun (WGS) entry which is preliminary data.</text>
</comment>
<gene>
    <name evidence="7" type="ORF">GQ602_000873</name>
</gene>
<evidence type="ECO:0000256" key="1">
    <source>
        <dbReference type="ARBA" id="ARBA00004141"/>
    </source>
</evidence>
<name>A0A8H4VGV2_9HYPO</name>
<keyword evidence="3" id="KW-0812">Transmembrane</keyword>